<feature type="transmembrane region" description="Helical" evidence="1">
    <location>
        <begin position="121"/>
        <end position="143"/>
    </location>
</feature>
<comment type="caution">
    <text evidence="3">The sequence shown here is derived from an EMBL/GenBank/DDBJ whole genome shotgun (WGS) entry which is preliminary data.</text>
</comment>
<accession>A0A9P6CHP5</accession>
<gene>
    <name evidence="3" type="ORF">BDZ94DRAFT_1310955</name>
</gene>
<keyword evidence="1" id="KW-0472">Membrane</keyword>
<evidence type="ECO:0000313" key="3">
    <source>
        <dbReference type="EMBL" id="KAF9461108.1"/>
    </source>
</evidence>
<feature type="transmembrane region" description="Helical" evidence="1">
    <location>
        <begin position="49"/>
        <end position="67"/>
    </location>
</feature>
<keyword evidence="1" id="KW-1133">Transmembrane helix</keyword>
<feature type="transmembrane region" description="Helical" evidence="1">
    <location>
        <begin position="87"/>
        <end position="109"/>
    </location>
</feature>
<dbReference type="AlphaFoldDB" id="A0A9P6CHP5"/>
<feature type="transmembrane region" description="Helical" evidence="1">
    <location>
        <begin position="20"/>
        <end position="37"/>
    </location>
</feature>
<keyword evidence="1" id="KW-0812">Transmembrane</keyword>
<organism evidence="3 4">
    <name type="scientific">Collybia nuda</name>
    <dbReference type="NCBI Taxonomy" id="64659"/>
    <lineage>
        <taxon>Eukaryota</taxon>
        <taxon>Fungi</taxon>
        <taxon>Dikarya</taxon>
        <taxon>Basidiomycota</taxon>
        <taxon>Agaricomycotina</taxon>
        <taxon>Agaricomycetes</taxon>
        <taxon>Agaricomycetidae</taxon>
        <taxon>Agaricales</taxon>
        <taxon>Tricholomatineae</taxon>
        <taxon>Clitocybaceae</taxon>
        <taxon>Collybia</taxon>
    </lineage>
</organism>
<dbReference type="PANTHER" id="PTHR40465:SF1">
    <property type="entry name" value="DUF6534 DOMAIN-CONTAINING PROTEIN"/>
    <property type="match status" value="1"/>
</dbReference>
<protein>
    <recommendedName>
        <fullName evidence="2">DUF6534 domain-containing protein</fullName>
    </recommendedName>
</protein>
<proteinExistence type="predicted"/>
<evidence type="ECO:0000313" key="4">
    <source>
        <dbReference type="Proteomes" id="UP000807353"/>
    </source>
</evidence>
<feature type="domain" description="DUF6534" evidence="2">
    <location>
        <begin position="167"/>
        <end position="252"/>
    </location>
</feature>
<evidence type="ECO:0000259" key="2">
    <source>
        <dbReference type="Pfam" id="PF20152"/>
    </source>
</evidence>
<dbReference type="InterPro" id="IPR045339">
    <property type="entry name" value="DUF6534"/>
</dbReference>
<dbReference type="EMBL" id="MU150289">
    <property type="protein sequence ID" value="KAF9461108.1"/>
    <property type="molecule type" value="Genomic_DNA"/>
</dbReference>
<dbReference type="PANTHER" id="PTHR40465">
    <property type="entry name" value="CHROMOSOME 1, WHOLE GENOME SHOTGUN SEQUENCE"/>
    <property type="match status" value="1"/>
</dbReference>
<name>A0A9P6CHP5_9AGAR</name>
<reference evidence="3" key="1">
    <citation type="submission" date="2020-11" db="EMBL/GenBank/DDBJ databases">
        <authorList>
            <consortium name="DOE Joint Genome Institute"/>
            <person name="Ahrendt S."/>
            <person name="Riley R."/>
            <person name="Andreopoulos W."/>
            <person name="Labutti K."/>
            <person name="Pangilinan J."/>
            <person name="Ruiz-Duenas F.J."/>
            <person name="Barrasa J.M."/>
            <person name="Sanchez-Garcia M."/>
            <person name="Camarero S."/>
            <person name="Miyauchi S."/>
            <person name="Serrano A."/>
            <person name="Linde D."/>
            <person name="Babiker R."/>
            <person name="Drula E."/>
            <person name="Ayuso-Fernandez I."/>
            <person name="Pacheco R."/>
            <person name="Padilla G."/>
            <person name="Ferreira P."/>
            <person name="Barriuso J."/>
            <person name="Kellner H."/>
            <person name="Castanera R."/>
            <person name="Alfaro M."/>
            <person name="Ramirez L."/>
            <person name="Pisabarro A.G."/>
            <person name="Kuo A."/>
            <person name="Tritt A."/>
            <person name="Lipzen A."/>
            <person name="He G."/>
            <person name="Yan M."/>
            <person name="Ng V."/>
            <person name="Cullen D."/>
            <person name="Martin F."/>
            <person name="Rosso M.-N."/>
            <person name="Henrissat B."/>
            <person name="Hibbett D."/>
            <person name="Martinez A.T."/>
            <person name="Grigoriev I.V."/>
        </authorList>
    </citation>
    <scope>NUCLEOTIDE SEQUENCE</scope>
    <source>
        <strain evidence="3">CBS 247.69</strain>
    </source>
</reference>
<sequence>MIDNSTNILDSTAPLLLGSILNWGFYGGLCVQTYYYYFAFPKDRRVLKALVYGLLLIETSQSVIIARDLFTTFVTGFGHVVELIETQFIWLSTPVMTGIVSSIVQIFFAHRIHVISGSKKAGTFIVLLALMQGSSAIICGMQVHSADDSRKIYSKALASTTIWLIGSAVCDNVIAIFMVYFLSRRATGIKATQTLVTKLTRLTIETGLLTATIALIDATLFLALPTRNLHVAPALILGKLYSNTLVANLNSRPVIPSSHNDTFIDEILSCSSGNPHVDDIQRIQFPVINSSSRDEDTTVAISIEREI</sequence>
<feature type="transmembrane region" description="Helical" evidence="1">
    <location>
        <begin position="163"/>
        <end position="182"/>
    </location>
</feature>
<dbReference type="Proteomes" id="UP000807353">
    <property type="component" value="Unassembled WGS sequence"/>
</dbReference>
<dbReference type="OrthoDB" id="3053835at2759"/>
<keyword evidence="4" id="KW-1185">Reference proteome</keyword>
<evidence type="ECO:0000256" key="1">
    <source>
        <dbReference type="SAM" id="Phobius"/>
    </source>
</evidence>
<feature type="transmembrane region" description="Helical" evidence="1">
    <location>
        <begin position="202"/>
        <end position="224"/>
    </location>
</feature>
<dbReference type="Pfam" id="PF20152">
    <property type="entry name" value="DUF6534"/>
    <property type="match status" value="1"/>
</dbReference>